<accession>A0A840IMB0</accession>
<dbReference type="AlphaFoldDB" id="A0A840IMB0"/>
<proteinExistence type="predicted"/>
<name>A0A840IMB0_9PSEU</name>
<organism evidence="1 2">
    <name type="scientific">Amycolatopsis jiangsuensis</name>
    <dbReference type="NCBI Taxonomy" id="1181879"/>
    <lineage>
        <taxon>Bacteria</taxon>
        <taxon>Bacillati</taxon>
        <taxon>Actinomycetota</taxon>
        <taxon>Actinomycetes</taxon>
        <taxon>Pseudonocardiales</taxon>
        <taxon>Pseudonocardiaceae</taxon>
        <taxon>Amycolatopsis</taxon>
    </lineage>
</organism>
<dbReference type="InterPro" id="IPR036188">
    <property type="entry name" value="FAD/NAD-bd_sf"/>
</dbReference>
<sequence>MTGYDVDVLIAGAGPVGLTAALRLAQSGGPSRGTRQPRSPA</sequence>
<dbReference type="Proteomes" id="UP000581769">
    <property type="component" value="Unassembled WGS sequence"/>
</dbReference>
<evidence type="ECO:0000313" key="2">
    <source>
        <dbReference type="Proteomes" id="UP000581769"/>
    </source>
</evidence>
<protein>
    <submittedName>
        <fullName evidence="1">2-polyprenyl-6-methoxyphenol hydroxylase-like FAD-dependent oxidoreductase</fullName>
    </submittedName>
</protein>
<dbReference type="SUPFAM" id="SSF51905">
    <property type="entry name" value="FAD/NAD(P)-binding domain"/>
    <property type="match status" value="1"/>
</dbReference>
<reference evidence="1 2" key="1">
    <citation type="submission" date="2020-08" db="EMBL/GenBank/DDBJ databases">
        <title>Sequencing the genomes of 1000 actinobacteria strains.</title>
        <authorList>
            <person name="Klenk H.-P."/>
        </authorList>
    </citation>
    <scope>NUCLEOTIDE SEQUENCE [LARGE SCALE GENOMIC DNA]</scope>
    <source>
        <strain evidence="1 2">DSM 45859</strain>
    </source>
</reference>
<dbReference type="Gene3D" id="3.50.50.60">
    <property type="entry name" value="FAD/NAD(P)-binding domain"/>
    <property type="match status" value="1"/>
</dbReference>
<gene>
    <name evidence="1" type="ORF">BJY18_000090</name>
</gene>
<keyword evidence="2" id="KW-1185">Reference proteome</keyword>
<comment type="caution">
    <text evidence="1">The sequence shown here is derived from an EMBL/GenBank/DDBJ whole genome shotgun (WGS) entry which is preliminary data.</text>
</comment>
<evidence type="ECO:0000313" key="1">
    <source>
        <dbReference type="EMBL" id="MBB4682605.1"/>
    </source>
</evidence>
<dbReference type="EMBL" id="JACHMG010000001">
    <property type="protein sequence ID" value="MBB4682605.1"/>
    <property type="molecule type" value="Genomic_DNA"/>
</dbReference>